<proteinExistence type="inferred from homology"/>
<comment type="similarity">
    <text evidence="2">Belongs to the PBP/GOBP family.</text>
</comment>
<dbReference type="EnsemblMetazoa" id="AALB003632-RA">
    <property type="protein sequence ID" value="AALB003632-PA"/>
    <property type="gene ID" value="AALB003632"/>
</dbReference>
<evidence type="ECO:0000313" key="5">
    <source>
        <dbReference type="EnsemblMetazoa" id="AALB003632-PA"/>
    </source>
</evidence>
<evidence type="ECO:0000256" key="4">
    <source>
        <dbReference type="ARBA" id="ARBA00022729"/>
    </source>
</evidence>
<dbReference type="VEuPathDB" id="VectorBase:AALB003632"/>
<dbReference type="GO" id="GO:0007608">
    <property type="term" value="P:sensory perception of smell"/>
    <property type="evidence" value="ECO:0007669"/>
    <property type="project" value="TreeGrafter"/>
</dbReference>
<sequence>MTRGASGRQVSAFQWLANWLLVGGWCVLVYALCAGCQRAPPRRDDVYPPPDTLAFYKPYAEQCVTETGVSVAAIKRFSDQDIFEDDQKLKCFMECMFRVSNLTDAKGEVHLGKLLDTIKPEYEDLALRMGAKCMKAKGKDLCERAFWYHKCWKTADPVHYYLIGP</sequence>
<reference evidence="5" key="2">
    <citation type="submission" date="2022-08" db="UniProtKB">
        <authorList>
            <consortium name="EnsemblMetazoa"/>
        </authorList>
    </citation>
    <scope>IDENTIFICATION</scope>
    <source>
        <strain evidence="5">STECLA/ALBI9_A</strain>
    </source>
</reference>
<dbReference type="AlphaFoldDB" id="A0A182FAV2"/>
<evidence type="ECO:0000256" key="2">
    <source>
        <dbReference type="ARBA" id="ARBA00008098"/>
    </source>
</evidence>
<evidence type="ECO:0000256" key="3">
    <source>
        <dbReference type="ARBA" id="ARBA00022525"/>
    </source>
</evidence>
<dbReference type="SUPFAM" id="SSF47565">
    <property type="entry name" value="Insect pheromone/odorant-binding proteins"/>
    <property type="match status" value="1"/>
</dbReference>
<dbReference type="SMART" id="SM00708">
    <property type="entry name" value="PhBP"/>
    <property type="match status" value="1"/>
</dbReference>
<dbReference type="GO" id="GO:0005615">
    <property type="term" value="C:extracellular space"/>
    <property type="evidence" value="ECO:0007669"/>
    <property type="project" value="TreeGrafter"/>
</dbReference>
<dbReference type="InterPro" id="IPR006170">
    <property type="entry name" value="PBP/GOBP"/>
</dbReference>
<keyword evidence="4" id="KW-0732">Signal</keyword>
<dbReference type="OrthoDB" id="7881430at2759"/>
<dbReference type="PRINTS" id="PR00485">
    <property type="entry name" value="MEALWORMBTLB"/>
</dbReference>
<dbReference type="GeneID" id="118456155"/>
<dbReference type="RefSeq" id="XP_035772568.1">
    <property type="nucleotide sequence ID" value="XM_035916675.1"/>
</dbReference>
<dbReference type="KEGG" id="aali:118456155"/>
<dbReference type="FunFam" id="1.10.238.20:FF:000001">
    <property type="entry name" value="General odorant-binding protein lush"/>
    <property type="match status" value="1"/>
</dbReference>
<accession>A0A182FAV2</accession>
<protein>
    <submittedName>
        <fullName evidence="5">Uncharacterized protein</fullName>
    </submittedName>
</protein>
<name>A0A182FAV2_ANOAL</name>
<dbReference type="InterPro" id="IPR036728">
    <property type="entry name" value="PBP_GOBP_sf"/>
</dbReference>
<evidence type="ECO:0000256" key="1">
    <source>
        <dbReference type="ARBA" id="ARBA00004613"/>
    </source>
</evidence>
<keyword evidence="3" id="KW-0964">Secreted</keyword>
<dbReference type="CDD" id="cd23992">
    <property type="entry name" value="PBP_GOBP"/>
    <property type="match status" value="1"/>
</dbReference>
<dbReference type="Gene3D" id="1.10.238.20">
    <property type="entry name" value="Pheromone/general odorant binding protein domain"/>
    <property type="match status" value="1"/>
</dbReference>
<dbReference type="GO" id="GO:0005549">
    <property type="term" value="F:odorant binding"/>
    <property type="evidence" value="ECO:0007669"/>
    <property type="project" value="InterPro"/>
</dbReference>
<comment type="subcellular location">
    <subcellularLocation>
        <location evidence="1">Secreted</location>
    </subcellularLocation>
</comment>
<dbReference type="Pfam" id="PF01395">
    <property type="entry name" value="PBP_GOBP"/>
    <property type="match status" value="1"/>
</dbReference>
<dbReference type="VEuPathDB" id="VectorBase:AALB20_027182"/>
<dbReference type="SMR" id="A0A182FAV2"/>
<dbReference type="Proteomes" id="UP000069272">
    <property type="component" value="Chromosome 2R"/>
</dbReference>
<dbReference type="PANTHER" id="PTHR11857">
    <property type="entry name" value="ODORANT BINDING PROTEIN-RELATED"/>
    <property type="match status" value="1"/>
</dbReference>
<reference evidence="5 6" key="1">
    <citation type="journal article" date="2017" name="G3 (Bethesda)">
        <title>The Physical Genome Mapping of Anopheles albimanus Corrected Scaffold Misassemblies and Identified Interarm Rearrangements in Genus Anopheles.</title>
        <authorList>
            <person name="Artemov G.N."/>
            <person name="Peery A.N."/>
            <person name="Jiang X."/>
            <person name="Tu Z."/>
            <person name="Stegniy V.N."/>
            <person name="Sharakhova M.V."/>
            <person name="Sharakhov I.V."/>
        </authorList>
    </citation>
    <scope>NUCLEOTIDE SEQUENCE [LARGE SCALE GENOMIC DNA]</scope>
    <source>
        <strain evidence="5 6">ALBI9_A</strain>
    </source>
</reference>
<dbReference type="PANTHER" id="PTHR11857:SF45">
    <property type="entry name" value="GENERAL ODORANT-BINDING PROTEIN 83A-RELATED"/>
    <property type="match status" value="1"/>
</dbReference>
<evidence type="ECO:0000313" key="6">
    <source>
        <dbReference type="Proteomes" id="UP000069272"/>
    </source>
</evidence>
<keyword evidence="6" id="KW-1185">Reference proteome</keyword>
<organism evidence="5 6">
    <name type="scientific">Anopheles albimanus</name>
    <name type="common">New world malaria mosquito</name>
    <dbReference type="NCBI Taxonomy" id="7167"/>
    <lineage>
        <taxon>Eukaryota</taxon>
        <taxon>Metazoa</taxon>
        <taxon>Ecdysozoa</taxon>
        <taxon>Arthropoda</taxon>
        <taxon>Hexapoda</taxon>
        <taxon>Insecta</taxon>
        <taxon>Pterygota</taxon>
        <taxon>Neoptera</taxon>
        <taxon>Endopterygota</taxon>
        <taxon>Diptera</taxon>
        <taxon>Nematocera</taxon>
        <taxon>Culicoidea</taxon>
        <taxon>Culicidae</taxon>
        <taxon>Anophelinae</taxon>
        <taxon>Anopheles</taxon>
    </lineage>
</organism>